<proteinExistence type="predicted"/>
<dbReference type="OrthoDB" id="817978at2759"/>
<name>A0A2P6TPW6_CHLSO</name>
<dbReference type="Gene3D" id="1.20.90.10">
    <property type="entry name" value="Phospholipase A2 domain"/>
    <property type="match status" value="1"/>
</dbReference>
<evidence type="ECO:0000256" key="1">
    <source>
        <dbReference type="SAM" id="SignalP"/>
    </source>
</evidence>
<dbReference type="Pfam" id="PF06232">
    <property type="entry name" value="ATS3"/>
    <property type="match status" value="1"/>
</dbReference>
<dbReference type="GO" id="GO:0050482">
    <property type="term" value="P:arachidonate secretion"/>
    <property type="evidence" value="ECO:0007669"/>
    <property type="project" value="InterPro"/>
</dbReference>
<gene>
    <name evidence="2" type="ORF">C2E21_5168</name>
</gene>
<dbReference type="InterPro" id="IPR036392">
    <property type="entry name" value="PLAT/LH2_dom_sf"/>
</dbReference>
<dbReference type="SUPFAM" id="SSF48619">
    <property type="entry name" value="Phospholipase A2, PLA2"/>
    <property type="match status" value="1"/>
</dbReference>
<evidence type="ECO:0000313" key="2">
    <source>
        <dbReference type="EMBL" id="PRW56075.1"/>
    </source>
</evidence>
<dbReference type="PANTHER" id="PTHR31718:SF64">
    <property type="entry name" value="OS10G0361900 PROTEIN"/>
    <property type="match status" value="1"/>
</dbReference>
<dbReference type="Proteomes" id="UP000239899">
    <property type="component" value="Unassembled WGS sequence"/>
</dbReference>
<protein>
    <submittedName>
        <fullName evidence="2">Phospholipase A(2)</fullName>
    </submittedName>
</protein>
<evidence type="ECO:0000313" key="3">
    <source>
        <dbReference type="Proteomes" id="UP000239899"/>
    </source>
</evidence>
<dbReference type="AlphaFoldDB" id="A0A2P6TPW6"/>
<organism evidence="2 3">
    <name type="scientific">Chlorella sorokiniana</name>
    <name type="common">Freshwater green alga</name>
    <dbReference type="NCBI Taxonomy" id="3076"/>
    <lineage>
        <taxon>Eukaryota</taxon>
        <taxon>Viridiplantae</taxon>
        <taxon>Chlorophyta</taxon>
        <taxon>core chlorophytes</taxon>
        <taxon>Trebouxiophyceae</taxon>
        <taxon>Chlorellales</taxon>
        <taxon>Chlorellaceae</taxon>
        <taxon>Chlorella clade</taxon>
        <taxon>Chlorella</taxon>
    </lineage>
</organism>
<keyword evidence="3" id="KW-1185">Reference proteome</keyword>
<reference evidence="2 3" key="1">
    <citation type="journal article" date="2018" name="Plant J.">
        <title>Genome sequences of Chlorella sorokiniana UTEX 1602 and Micractinium conductrix SAG 241.80: implications to maltose excretion by a green alga.</title>
        <authorList>
            <person name="Arriola M.B."/>
            <person name="Velmurugan N."/>
            <person name="Zhang Y."/>
            <person name="Plunkett M.H."/>
            <person name="Hondzo H."/>
            <person name="Barney B.M."/>
        </authorList>
    </citation>
    <scope>NUCLEOTIDE SEQUENCE [LARGE SCALE GENOMIC DNA]</scope>
    <source>
        <strain evidence="3">UTEX 1602</strain>
    </source>
</reference>
<accession>A0A2P6TPW6</accession>
<feature type="signal peptide" evidence="1">
    <location>
        <begin position="1"/>
        <end position="27"/>
    </location>
</feature>
<dbReference type="Gene3D" id="2.60.60.20">
    <property type="entry name" value="PLAT/LH2 domain"/>
    <property type="match status" value="1"/>
</dbReference>
<dbReference type="GO" id="GO:0004623">
    <property type="term" value="F:phospholipase A2 activity"/>
    <property type="evidence" value="ECO:0007669"/>
    <property type="project" value="InterPro"/>
</dbReference>
<dbReference type="SUPFAM" id="SSF49723">
    <property type="entry name" value="Lipase/lipooxygenase domain (PLAT/LH2 domain)"/>
    <property type="match status" value="1"/>
</dbReference>
<dbReference type="EMBL" id="LHPG02000009">
    <property type="protein sequence ID" value="PRW56075.1"/>
    <property type="molecule type" value="Genomic_DNA"/>
</dbReference>
<comment type="caution">
    <text evidence="2">The sequence shown here is derived from an EMBL/GenBank/DDBJ whole genome shotgun (WGS) entry which is preliminary data.</text>
</comment>
<dbReference type="InterPro" id="IPR036444">
    <property type="entry name" value="PLipase_A2_dom_sf"/>
</dbReference>
<dbReference type="PANTHER" id="PTHR31718">
    <property type="entry name" value="PLAT DOMAIN-CONTAINING PROTEIN"/>
    <property type="match status" value="1"/>
</dbReference>
<dbReference type="GO" id="GO:0006644">
    <property type="term" value="P:phospholipid metabolic process"/>
    <property type="evidence" value="ECO:0007669"/>
    <property type="project" value="InterPro"/>
</dbReference>
<sequence>MSTRRFHSPAKALLVALVSAALVAAGAAPVREQGHKAAAAAAALSRRNLRGMESSIATPAGGNLTTKGLAEIVDSVLTGAANAWTYGVENLAEHFSGKCNYGNWCGEDCMGKKGTPIDTLDEHCETHDKCLALETDSCLRCMCHVNLLQSIDQMLADKGCAIDSSNWASDSCQSDESVKEAPTIAMGIQYRMSQDSCDSYAWKDSCNTAPASDNYNSEAMYRYEVTIGTSCNSGAGTDGYVQAKFTDETGAYISTGDLDNSGNDRQTCSVDTYAVGLFKTKVLMNGNTKLEVYFRPAGLFPDWEPEYVQVVRDDGSDAVSAKFCSSGVIAQEGWSSAASAAAAAAAVTRRGLRGIETSVELDNNVTTKGFSESVDSFVTSLGNDLTYGLSNVFEETTATKVLMNCDTTCQVYFKPKWAFPDWQPEYVRVSRSSNNDQTYSVRYCMDGILSEEGWYTFYCCD</sequence>
<feature type="chain" id="PRO_5015119643" evidence="1">
    <location>
        <begin position="28"/>
        <end position="461"/>
    </location>
</feature>
<dbReference type="InterPro" id="IPR010417">
    <property type="entry name" value="Embryo-specific_ATS3"/>
</dbReference>
<keyword evidence="1" id="KW-0732">Signal</keyword>